<dbReference type="AlphaFoldDB" id="A0A1Q9EYR8"/>
<dbReference type="InterPro" id="IPR011989">
    <property type="entry name" value="ARM-like"/>
</dbReference>
<dbReference type="Gene3D" id="1.25.10.10">
    <property type="entry name" value="Leucine-rich Repeat Variant"/>
    <property type="match status" value="1"/>
</dbReference>
<evidence type="ECO:0000256" key="2">
    <source>
        <dbReference type="SAM" id="MobiDB-lite"/>
    </source>
</evidence>
<feature type="compositionally biased region" description="Acidic residues" evidence="2">
    <location>
        <begin position="207"/>
        <end position="217"/>
    </location>
</feature>
<dbReference type="OrthoDB" id="434758at2759"/>
<accession>A0A1Q9EYR8</accession>
<feature type="compositionally biased region" description="Acidic residues" evidence="2">
    <location>
        <begin position="1"/>
        <end position="16"/>
    </location>
</feature>
<feature type="compositionally biased region" description="Acidic residues" evidence="2">
    <location>
        <begin position="148"/>
        <end position="171"/>
    </location>
</feature>
<dbReference type="SUPFAM" id="SSF48371">
    <property type="entry name" value="ARM repeat"/>
    <property type="match status" value="1"/>
</dbReference>
<feature type="region of interest" description="Disordered" evidence="2">
    <location>
        <begin position="1"/>
        <end position="340"/>
    </location>
</feature>
<keyword evidence="4" id="KW-1185">Reference proteome</keyword>
<dbReference type="EMBL" id="LSRX01000042">
    <property type="protein sequence ID" value="OLQ12513.1"/>
    <property type="molecule type" value="Genomic_DNA"/>
</dbReference>
<dbReference type="InterPro" id="IPR016024">
    <property type="entry name" value="ARM-type_fold"/>
</dbReference>
<dbReference type="PANTHER" id="PTHR22895:SF0">
    <property type="entry name" value="ARMADILLO REPEAT-CONTAINING PROTEIN 6"/>
    <property type="match status" value="1"/>
</dbReference>
<feature type="compositionally biased region" description="Acidic residues" evidence="2">
    <location>
        <begin position="87"/>
        <end position="112"/>
    </location>
</feature>
<dbReference type="PANTHER" id="PTHR22895">
    <property type="entry name" value="ARMADILLO REPEAT-CONTAINING PROTEIN 6"/>
    <property type="match status" value="1"/>
</dbReference>
<organism evidence="3 4">
    <name type="scientific">Symbiodinium microadriaticum</name>
    <name type="common">Dinoflagellate</name>
    <name type="synonym">Zooxanthella microadriatica</name>
    <dbReference type="NCBI Taxonomy" id="2951"/>
    <lineage>
        <taxon>Eukaryota</taxon>
        <taxon>Sar</taxon>
        <taxon>Alveolata</taxon>
        <taxon>Dinophyceae</taxon>
        <taxon>Suessiales</taxon>
        <taxon>Symbiodiniaceae</taxon>
        <taxon>Symbiodinium</taxon>
    </lineage>
</organism>
<feature type="compositionally biased region" description="Polar residues" evidence="2">
    <location>
        <begin position="129"/>
        <end position="142"/>
    </location>
</feature>
<proteinExistence type="predicted"/>
<keyword evidence="1" id="KW-0677">Repeat</keyword>
<feature type="compositionally biased region" description="Basic and acidic residues" evidence="2">
    <location>
        <begin position="280"/>
        <end position="292"/>
    </location>
</feature>
<sequence>MEESEYGDDAEGEDDGGSLGSSRAFEEPALPWAEEQEAVGTEQPELRGATATTMSKSYADDFDNTDAYSQYGDDEYDAPDSPQDADPQGEGEGVAEESDYGDDAEGEDVEGDDAYRRSRGSSREIAEPSQETASSPQSETRQASGGADIDDGDGDDADAYSDEYGDEEYEPPDSPQERMEEPKTPLQKQDTYELDDAADEVHQGDIAPEDDYEDEEYGGASFAQETQDAFHSPAPADPEPDVGEAVDARTNSPATGEAGILPLPLSLQQEESEAEPLTARAEDPPAREEESRTAQVASTQEQDEDPPLTARAEDTGGSTCPPGRAEEPPPTSSQNGAGIWGDEDLDAAIAAFQSQDFSQASSLAKKATEHLEVVARGELSGTADFDADNSDSGDLWRTAMDKLAAAHEGAGDAERAEALYLRMLAWREGVEQYEASNYAVSETLFKKSSAYRSVEDATWFLHQLRPQDGHAAAEVVGLLALGEEVAAKAAVAVWTIALRPEHREKLTQCGAVELVAKAIAFHSANSELQAAGCGALKLLCTGHPLAAKNRRLLVSRLGAPESVLAAMRTHSEDIEVWREGCGALRAIAHKNPAGARRIIENGGFTVCMEALEIPDEALSSSASKAIAEMRCASQASCPLKCEIRRCSRTFREGESVQMGA</sequence>
<evidence type="ECO:0000313" key="3">
    <source>
        <dbReference type="EMBL" id="OLQ12513.1"/>
    </source>
</evidence>
<name>A0A1Q9EYR8_SYMMI</name>
<evidence type="ECO:0000256" key="1">
    <source>
        <dbReference type="ARBA" id="ARBA00022737"/>
    </source>
</evidence>
<comment type="caution">
    <text evidence="3">The sequence shown here is derived from an EMBL/GenBank/DDBJ whole genome shotgun (WGS) entry which is preliminary data.</text>
</comment>
<feature type="compositionally biased region" description="Basic and acidic residues" evidence="2">
    <location>
        <begin position="113"/>
        <end position="126"/>
    </location>
</feature>
<gene>
    <name evidence="3" type="primary">aarA</name>
    <name evidence="3" type="ORF">AK812_SmicGene3594</name>
</gene>
<evidence type="ECO:0000313" key="4">
    <source>
        <dbReference type="Proteomes" id="UP000186817"/>
    </source>
</evidence>
<dbReference type="Proteomes" id="UP000186817">
    <property type="component" value="Unassembled WGS sequence"/>
</dbReference>
<protein>
    <submittedName>
        <fullName evidence="3">Protein aardvark</fullName>
    </submittedName>
</protein>
<reference evidence="3 4" key="1">
    <citation type="submission" date="2016-02" db="EMBL/GenBank/DDBJ databases">
        <title>Genome analysis of coral dinoflagellate symbionts highlights evolutionary adaptations to a symbiotic lifestyle.</title>
        <authorList>
            <person name="Aranda M."/>
            <person name="Li Y."/>
            <person name="Liew Y.J."/>
            <person name="Baumgarten S."/>
            <person name="Simakov O."/>
            <person name="Wilson M."/>
            <person name="Piel J."/>
            <person name="Ashoor H."/>
            <person name="Bougouffa S."/>
            <person name="Bajic V.B."/>
            <person name="Ryu T."/>
            <person name="Ravasi T."/>
            <person name="Bayer T."/>
            <person name="Micklem G."/>
            <person name="Kim H."/>
            <person name="Bhak J."/>
            <person name="Lajeunesse T.C."/>
            <person name="Voolstra C.R."/>
        </authorList>
    </citation>
    <scope>NUCLEOTIDE SEQUENCE [LARGE SCALE GENOMIC DNA]</scope>
    <source>
        <strain evidence="3 4">CCMP2467</strain>
    </source>
</reference>